<sequence length="605" mass="68627">MNCGWKGSIQDFLNLSLRDFIQSLTSYVYGSLSAQQWQDEQQKIHSQQRAWQDCYEKLQSIFQHYQAVEGSLIFEYSILRGSGRRPDVLLLLPGHVLVIECKSYNDVTAAEFLQASLYVRDIEHYHSSVQQHSLKVTGVLLLTNDSSEELLAINKFQIYLASQNSFYKLLCVLLKKRTDAIITADQFLAGTYQPSPSMLEAARAILHNEDLPRIRAINSSNFEEVYTTVQAVIEEAIKTNTHHLVLVSGEPGAGKTFLGLQIAHATPNSVYLSGNGPLVEVLQDTLSNKTFVQSLYGYKRDYLQHGKTPHEQVIIFDEAQRAWDAKKMGSHLSEPDVIIQIAKANKPWSVVIGLLGDGQEIHLGEESGLSLWNTAIQSQHITVHAKHENKLFRNAEHYEQHEHLHLNCSLRSHAALNYYAFVNTLLDGDIHQANYYKKPLEKQRYPVLITDNLRKATDHIRGLYAEDHKTFGLICASGADGLKKVPVIPFENRNELPKPATAYFNYPASPYYCKNLQYAATEFQTQGLELDCAIVHWDEDLCWNGQNWIATHTKNGAKSPVQMKLNAYRVLLTRGRDTTIIYIPPKPQLAQTWTLLKEVLELPIL</sequence>
<proteinExistence type="predicted"/>
<protein>
    <submittedName>
        <fullName evidence="2">DUF2075 domain-containing protein</fullName>
    </submittedName>
</protein>
<dbReference type="Pfam" id="PF09848">
    <property type="entry name" value="SLFN-g3_helicase"/>
    <property type="match status" value="1"/>
</dbReference>
<dbReference type="Proteomes" id="UP000608071">
    <property type="component" value="Unassembled WGS sequence"/>
</dbReference>
<dbReference type="EMBL" id="JACSQL010000012">
    <property type="protein sequence ID" value="MBD7970406.1"/>
    <property type="molecule type" value="Genomic_DNA"/>
</dbReference>
<dbReference type="InterPro" id="IPR027417">
    <property type="entry name" value="P-loop_NTPase"/>
</dbReference>
<dbReference type="RefSeq" id="WP_191803485.1">
    <property type="nucleotide sequence ID" value="NZ_JACSQL010000012.1"/>
</dbReference>
<dbReference type="SMART" id="SM00382">
    <property type="entry name" value="AAA"/>
    <property type="match status" value="1"/>
</dbReference>
<comment type="caution">
    <text evidence="2">The sequence shown here is derived from an EMBL/GenBank/DDBJ whole genome shotgun (WGS) entry which is preliminary data.</text>
</comment>
<dbReference type="Gene3D" id="3.40.50.300">
    <property type="entry name" value="P-loop containing nucleotide triphosphate hydrolases"/>
    <property type="match status" value="1"/>
</dbReference>
<evidence type="ECO:0000313" key="2">
    <source>
        <dbReference type="EMBL" id="MBD7970406.1"/>
    </source>
</evidence>
<dbReference type="InterPro" id="IPR003593">
    <property type="entry name" value="AAA+_ATPase"/>
</dbReference>
<organism evidence="2 3">
    <name type="scientific">Paenibacillus gallinarum</name>
    <dbReference type="NCBI Taxonomy" id="2762232"/>
    <lineage>
        <taxon>Bacteria</taxon>
        <taxon>Bacillati</taxon>
        <taxon>Bacillota</taxon>
        <taxon>Bacilli</taxon>
        <taxon>Bacillales</taxon>
        <taxon>Paenibacillaceae</taxon>
        <taxon>Paenibacillus</taxon>
    </lineage>
</organism>
<accession>A0ABR8T3R8</accession>
<reference evidence="2 3" key="1">
    <citation type="submission" date="2020-08" db="EMBL/GenBank/DDBJ databases">
        <title>A Genomic Blueprint of the Chicken Gut Microbiome.</title>
        <authorList>
            <person name="Gilroy R."/>
            <person name="Ravi A."/>
            <person name="Getino M."/>
            <person name="Pursley I."/>
            <person name="Horton D.L."/>
            <person name="Alikhan N.-F."/>
            <person name="Baker D."/>
            <person name="Gharbi K."/>
            <person name="Hall N."/>
            <person name="Watson M."/>
            <person name="Adriaenssens E.M."/>
            <person name="Foster-Nyarko E."/>
            <person name="Jarju S."/>
            <person name="Secka A."/>
            <person name="Antonio M."/>
            <person name="Oren A."/>
            <person name="Chaudhuri R."/>
            <person name="La Ragione R.M."/>
            <person name="Hildebrand F."/>
            <person name="Pallen M.J."/>
        </authorList>
    </citation>
    <scope>NUCLEOTIDE SEQUENCE [LARGE SCALE GENOMIC DNA]</scope>
    <source>
        <strain evidence="2 3">Sa2BVA9</strain>
    </source>
</reference>
<dbReference type="InterPro" id="IPR018647">
    <property type="entry name" value="SLFN_3-like_DNA/RNA_helicase"/>
</dbReference>
<keyword evidence="3" id="KW-1185">Reference proteome</keyword>
<feature type="domain" description="AAA+ ATPase" evidence="1">
    <location>
        <begin position="241"/>
        <end position="500"/>
    </location>
</feature>
<evidence type="ECO:0000313" key="3">
    <source>
        <dbReference type="Proteomes" id="UP000608071"/>
    </source>
</evidence>
<gene>
    <name evidence="2" type="ORF">H9647_20260</name>
</gene>
<evidence type="ECO:0000259" key="1">
    <source>
        <dbReference type="SMART" id="SM00382"/>
    </source>
</evidence>
<dbReference type="SUPFAM" id="SSF52540">
    <property type="entry name" value="P-loop containing nucleoside triphosphate hydrolases"/>
    <property type="match status" value="1"/>
</dbReference>
<name>A0ABR8T3R8_9BACL</name>